<evidence type="ECO:0000256" key="1">
    <source>
        <dbReference type="SAM" id="MobiDB-lite"/>
    </source>
</evidence>
<protein>
    <submittedName>
        <fullName evidence="2">Uncharacterized protein</fullName>
    </submittedName>
</protein>
<dbReference type="EMBL" id="LBDA02000018">
    <property type="protein sequence ID" value="OIK27890.1"/>
    <property type="molecule type" value="Genomic_DNA"/>
</dbReference>
<gene>
    <name evidence="2" type="ORF">VT52_009315</name>
</gene>
<feature type="region of interest" description="Disordered" evidence="1">
    <location>
        <begin position="503"/>
        <end position="528"/>
    </location>
</feature>
<dbReference type="Proteomes" id="UP000034838">
    <property type="component" value="Unassembled WGS sequence"/>
</dbReference>
<organism evidence="2 3">
    <name type="scientific">Streptomyces malaysiense</name>
    <dbReference type="NCBI Taxonomy" id="1428626"/>
    <lineage>
        <taxon>Bacteria</taxon>
        <taxon>Bacillati</taxon>
        <taxon>Actinomycetota</taxon>
        <taxon>Actinomycetes</taxon>
        <taxon>Kitasatosporales</taxon>
        <taxon>Streptomycetaceae</taxon>
        <taxon>Streptomyces</taxon>
    </lineage>
</organism>
<feature type="compositionally biased region" description="Low complexity" evidence="1">
    <location>
        <begin position="507"/>
        <end position="516"/>
    </location>
</feature>
<dbReference type="AlphaFoldDB" id="A0A1J4Q4D8"/>
<keyword evidence="3" id="KW-1185">Reference proteome</keyword>
<accession>A0A1J4Q4D8</accession>
<proteinExistence type="predicted"/>
<name>A0A1J4Q4D8_9ACTN</name>
<dbReference type="OrthoDB" id="264096at2"/>
<evidence type="ECO:0000313" key="2">
    <source>
        <dbReference type="EMBL" id="OIK27890.1"/>
    </source>
</evidence>
<reference evidence="2" key="1">
    <citation type="submission" date="2016-10" db="EMBL/GenBank/DDBJ databases">
        <title>Genome sequence of Streptomyces malaysiense MUSC 136.</title>
        <authorList>
            <person name="Lee L.-H."/>
            <person name="Ser H.-L."/>
        </authorList>
    </citation>
    <scope>NUCLEOTIDE SEQUENCE [LARGE SCALE GENOMIC DNA]</scope>
    <source>
        <strain evidence="2">MUSC 136</strain>
    </source>
</reference>
<evidence type="ECO:0000313" key="3">
    <source>
        <dbReference type="Proteomes" id="UP000034838"/>
    </source>
</evidence>
<feature type="region of interest" description="Disordered" evidence="1">
    <location>
        <begin position="357"/>
        <end position="424"/>
    </location>
</feature>
<feature type="compositionally biased region" description="Low complexity" evidence="1">
    <location>
        <begin position="359"/>
        <end position="397"/>
    </location>
</feature>
<sequence length="528" mass="56101">MLTDDAVAGHAPDFEQLGAVADAVLYEGYLLYPYRRSSPKNRVRWQFGVLLPRDWVERFGPVAPGVSGSADSWYQRTECLVRAPEDDAVVRLRVRYLQMQHKQVEDADGSPVESLRTDDGVTHLSFDEAIPRETELAVPLAELLDGGRTVDVGAPAGDGDEPLPGDAGRTVRRHRELRAATTVAAEPLGPGLYRLRVRTENTGVPADPGACRNEALRDALIATHTVIGGEGVEFASLIDPPTALAERARDCRNAFTFPVLGGAPPEPAEGAGQGETGPAMLSAPIILPDHPRVAPESPGDLHDAAEIDEILTLRTMLLTDEEKAEARATDPRAARILDRVDSMPREVFERLHGAIRSLTPAGSPGSRASGRSATARAAAPASRPAAAGPGPSTAPGSGPAPGSPATQRPAWWQEGGDEGLSPTTDTVLVAGVPVGAGSPVLLRPRTRGADAQDMFLAGRSATVAGVFHDVDGSVRLAVTVDDDPAAELHGWYGRFHYFRPDEVEPLATTGTPATPGRAHDRLRRRPQR</sequence>
<comment type="caution">
    <text evidence="2">The sequence shown here is derived from an EMBL/GenBank/DDBJ whole genome shotgun (WGS) entry which is preliminary data.</text>
</comment>